<protein>
    <submittedName>
        <fullName evidence="4">AAA family ATPase</fullName>
    </submittedName>
</protein>
<dbReference type="PANTHER" id="PTHR16305">
    <property type="entry name" value="TESTICULAR SOLUBLE ADENYLYL CYCLASE"/>
    <property type="match status" value="1"/>
</dbReference>
<evidence type="ECO:0000256" key="2">
    <source>
        <dbReference type="ARBA" id="ARBA00022840"/>
    </source>
</evidence>
<keyword evidence="5" id="KW-1185">Reference proteome</keyword>
<dbReference type="SUPFAM" id="SSF48452">
    <property type="entry name" value="TPR-like"/>
    <property type="match status" value="1"/>
</dbReference>
<dbReference type="SMART" id="SM00382">
    <property type="entry name" value="AAA"/>
    <property type="match status" value="1"/>
</dbReference>
<dbReference type="RefSeq" id="WP_270025386.1">
    <property type="nucleotide sequence ID" value="NZ_JAPDDP010000018.1"/>
</dbReference>
<dbReference type="GO" id="GO:0006355">
    <property type="term" value="P:regulation of DNA-templated transcription"/>
    <property type="evidence" value="ECO:0007669"/>
    <property type="project" value="InterPro"/>
</dbReference>
<accession>A0A9X3NBN7</accession>
<dbReference type="Proteomes" id="UP001147653">
    <property type="component" value="Unassembled WGS sequence"/>
</dbReference>
<dbReference type="PROSITE" id="PS50043">
    <property type="entry name" value="HTH_LUXR_2"/>
    <property type="match status" value="1"/>
</dbReference>
<dbReference type="Pfam" id="PF00196">
    <property type="entry name" value="GerE"/>
    <property type="match status" value="1"/>
</dbReference>
<dbReference type="PROSITE" id="PS00622">
    <property type="entry name" value="HTH_LUXR_1"/>
    <property type="match status" value="1"/>
</dbReference>
<dbReference type="CDD" id="cd06170">
    <property type="entry name" value="LuxR_C_like"/>
    <property type="match status" value="1"/>
</dbReference>
<dbReference type="SUPFAM" id="SSF52540">
    <property type="entry name" value="P-loop containing nucleoside triphosphate hydrolases"/>
    <property type="match status" value="1"/>
</dbReference>
<dbReference type="GO" id="GO:0004016">
    <property type="term" value="F:adenylate cyclase activity"/>
    <property type="evidence" value="ECO:0007669"/>
    <property type="project" value="TreeGrafter"/>
</dbReference>
<evidence type="ECO:0000313" key="5">
    <source>
        <dbReference type="Proteomes" id="UP001147653"/>
    </source>
</evidence>
<proteinExistence type="predicted"/>
<dbReference type="Gene3D" id="1.10.10.10">
    <property type="entry name" value="Winged helix-like DNA-binding domain superfamily/Winged helix DNA-binding domain"/>
    <property type="match status" value="1"/>
</dbReference>
<gene>
    <name evidence="4" type="ORF">OJ997_12280</name>
</gene>
<name>A0A9X3NBN7_9ACTN</name>
<dbReference type="PANTHER" id="PTHR16305:SF35">
    <property type="entry name" value="TRANSCRIPTIONAL ACTIVATOR DOMAIN"/>
    <property type="match status" value="1"/>
</dbReference>
<comment type="caution">
    <text evidence="4">The sequence shown here is derived from an EMBL/GenBank/DDBJ whole genome shotgun (WGS) entry which is preliminary data.</text>
</comment>
<dbReference type="GO" id="GO:0003677">
    <property type="term" value="F:DNA binding"/>
    <property type="evidence" value="ECO:0007669"/>
    <property type="project" value="InterPro"/>
</dbReference>
<feature type="domain" description="HTH luxR-type" evidence="3">
    <location>
        <begin position="839"/>
        <end position="901"/>
    </location>
</feature>
<dbReference type="Pfam" id="PF13191">
    <property type="entry name" value="AAA_16"/>
    <property type="match status" value="1"/>
</dbReference>
<dbReference type="AlphaFoldDB" id="A0A9X3NBN7"/>
<dbReference type="PRINTS" id="PR00038">
    <property type="entry name" value="HTHLUXR"/>
</dbReference>
<dbReference type="InterPro" id="IPR011990">
    <property type="entry name" value="TPR-like_helical_dom_sf"/>
</dbReference>
<dbReference type="Gene3D" id="1.25.40.10">
    <property type="entry name" value="Tetratricopeptide repeat domain"/>
    <property type="match status" value="1"/>
</dbReference>
<dbReference type="GO" id="GO:0005737">
    <property type="term" value="C:cytoplasm"/>
    <property type="evidence" value="ECO:0007669"/>
    <property type="project" value="TreeGrafter"/>
</dbReference>
<dbReference type="SUPFAM" id="SSF46894">
    <property type="entry name" value="C-terminal effector domain of the bipartite response regulators"/>
    <property type="match status" value="1"/>
</dbReference>
<dbReference type="SMART" id="SM00421">
    <property type="entry name" value="HTH_LUXR"/>
    <property type="match status" value="1"/>
</dbReference>
<evidence type="ECO:0000313" key="4">
    <source>
        <dbReference type="EMBL" id="MDA0181076.1"/>
    </source>
</evidence>
<organism evidence="4 5">
    <name type="scientific">Solirubrobacter phytolaccae</name>
    <dbReference type="NCBI Taxonomy" id="1404360"/>
    <lineage>
        <taxon>Bacteria</taxon>
        <taxon>Bacillati</taxon>
        <taxon>Actinomycetota</taxon>
        <taxon>Thermoleophilia</taxon>
        <taxon>Solirubrobacterales</taxon>
        <taxon>Solirubrobacteraceae</taxon>
        <taxon>Solirubrobacter</taxon>
    </lineage>
</organism>
<dbReference type="InterPro" id="IPR000792">
    <property type="entry name" value="Tscrpt_reg_LuxR_C"/>
</dbReference>
<dbReference type="InterPro" id="IPR003593">
    <property type="entry name" value="AAA+_ATPase"/>
</dbReference>
<evidence type="ECO:0000259" key="3">
    <source>
        <dbReference type="PROSITE" id="PS50043"/>
    </source>
</evidence>
<sequence>MIDPVVAPSPAGLLLEREHHLGAFADALREVRAGAGTTILVVGEAGVGKSMLLRELTRAAASATVLRARGDELEQEFPYGVVRQLLEPLTRTLEDVWHGPAELARSVFDPAPQAGDDTSFARQQGLYWLVVNLAERLGPLVLAVDDAHRADEPSLRFLRFLGHRLDGVTVAQVLASRPLAEVEHRPALADMLDDPLVHTLAVDRLSPEATGRYLEQAWPEGTHLAAVCHELTAGNPLMLRALVAEARGNVDSVDALRAFGVRPIGQRVRRALSGSPAALALAQAIAVLGDDTPVAEALAFTEVEPGAVEALLRANILEEGTNGLRFVHPLVRTSVYRLLSPVERAAQHRRAASALHDRGVGGEQVAAHLLHTGPVGDPWAAEELEAAAERALAAGAPESAAHLLARALEEPAAGDEQRARRLARLADAQSSAGLPDAIGHYERARTLAPADTRITLQYSGALAMAGRTADAFAVLDRAELPDEPTIRAALHAAALFTESPAALAHRDAVASGTPEGALLAATTAYELAMRNAPAAQVAALAVPAFTDGPPPLGLDTAMAYGYAVWALMISEQLDLARAELDRAVEVGRRTGALVVHALALVLRAGTHLRSGALQAAEADALQSLALSEHPSWRFGNAGAMQFLAEILLEQGRVDEAAATVAAIDTETVQPLPVVLLAEQARGRVLLAQRRPDAALAAAEALGRRVQAVRCDNPVYVPWRRTAAFGAAAAGQPERAAALAAEHLDLARAYGITADALLTQALVTRDVDALEAAAETDAPLVRARALLALGRARRVAGSPAAAREPLREAMELASACAAKGLVDEALDELAAAGAKPRRRGGHGALGLTAAEARVARLAADGASNREIAQELFVTLKTVEMHLSSAYRKLDISSRAQLASRLD</sequence>
<keyword evidence="2" id="KW-0067">ATP-binding</keyword>
<reference evidence="4" key="1">
    <citation type="submission" date="2022-10" db="EMBL/GenBank/DDBJ databases">
        <title>The WGS of Solirubrobacter phytolaccae KCTC 29190.</title>
        <authorList>
            <person name="Jiang Z."/>
        </authorList>
    </citation>
    <scope>NUCLEOTIDE SEQUENCE</scope>
    <source>
        <strain evidence="4">KCTC 29190</strain>
    </source>
</reference>
<keyword evidence="1" id="KW-0547">Nucleotide-binding</keyword>
<dbReference type="InterPro" id="IPR041664">
    <property type="entry name" value="AAA_16"/>
</dbReference>
<dbReference type="EMBL" id="JAPDDP010000018">
    <property type="protein sequence ID" value="MDA0181076.1"/>
    <property type="molecule type" value="Genomic_DNA"/>
</dbReference>
<dbReference type="InterPro" id="IPR027417">
    <property type="entry name" value="P-loop_NTPase"/>
</dbReference>
<dbReference type="InterPro" id="IPR036388">
    <property type="entry name" value="WH-like_DNA-bd_sf"/>
</dbReference>
<dbReference type="GO" id="GO:0005524">
    <property type="term" value="F:ATP binding"/>
    <property type="evidence" value="ECO:0007669"/>
    <property type="project" value="UniProtKB-KW"/>
</dbReference>
<evidence type="ECO:0000256" key="1">
    <source>
        <dbReference type="ARBA" id="ARBA00022741"/>
    </source>
</evidence>
<dbReference type="InterPro" id="IPR016032">
    <property type="entry name" value="Sig_transdc_resp-reg_C-effctor"/>
</dbReference>